<feature type="domain" description="Metallo-beta-lactamase" evidence="6">
    <location>
        <begin position="35"/>
        <end position="259"/>
    </location>
</feature>
<evidence type="ECO:0000256" key="5">
    <source>
        <dbReference type="ARBA" id="ARBA00022833"/>
    </source>
</evidence>
<keyword evidence="3" id="KW-0479">Metal-binding</keyword>
<keyword evidence="4 7" id="KW-0378">Hydrolase</keyword>
<dbReference type="InterPro" id="IPR001279">
    <property type="entry name" value="Metallo-B-lactamas"/>
</dbReference>
<dbReference type="GO" id="GO:0046872">
    <property type="term" value="F:metal ion binding"/>
    <property type="evidence" value="ECO:0007669"/>
    <property type="project" value="UniProtKB-KW"/>
</dbReference>
<dbReference type="InterPro" id="IPR036866">
    <property type="entry name" value="RibonucZ/Hydroxyglut_hydro"/>
</dbReference>
<comment type="cofactor">
    <cofactor evidence="1">
        <name>Zn(2+)</name>
        <dbReference type="ChEBI" id="CHEBI:29105"/>
    </cofactor>
</comment>
<dbReference type="SUPFAM" id="SSF56281">
    <property type="entry name" value="Metallo-hydrolase/oxidoreductase"/>
    <property type="match status" value="1"/>
</dbReference>
<sequence length="292" mass="32937">MSLYSIHVLEYAYTVDFPKGGLVYGDHNSGTEKLPYGYVLIKGQGVCALVDVGFNHVDHAAEMAEAYAIVNWRSANQVLSECDVHPDDVTHVFITHAHFDHMGGIDLFRNAKFYIQEQELSEWVWMLSLEKRFRWLLSAIDPSDILRVVDLARQGRLVSVRGPMEDVLPGIDLMPAYDSHTPGSQYVIVRNDGKRNSEDVWALVGDLVYKYENLFGSDKEDPEYRPVGYAQGSQINIVMAYEEIMKAVGGDYTRVIPVHESRLKDVFPSRVSKEGLTLVEVTLADDAISRVH</sequence>
<dbReference type="Pfam" id="PF00753">
    <property type="entry name" value="Lactamase_B"/>
    <property type="match status" value="1"/>
</dbReference>
<dbReference type="Gene3D" id="3.60.15.10">
    <property type="entry name" value="Ribonuclease Z/Hydroxyacylglutathione hydrolase-like"/>
    <property type="match status" value="1"/>
</dbReference>
<organism evidence="7 8">
    <name type="scientific">Pandoraea terrae</name>
    <dbReference type="NCBI Taxonomy" id="1537710"/>
    <lineage>
        <taxon>Bacteria</taxon>
        <taxon>Pseudomonadati</taxon>
        <taxon>Pseudomonadota</taxon>
        <taxon>Betaproteobacteria</taxon>
        <taxon>Burkholderiales</taxon>
        <taxon>Burkholderiaceae</taxon>
        <taxon>Pandoraea</taxon>
    </lineage>
</organism>
<protein>
    <submittedName>
        <fullName evidence="7">MBL fold hydrolase</fullName>
    </submittedName>
</protein>
<dbReference type="RefSeq" id="WP_150696701.1">
    <property type="nucleotide sequence ID" value="NZ_CABPRZ010000006.1"/>
</dbReference>
<reference evidence="7 8" key="1">
    <citation type="submission" date="2019-08" db="EMBL/GenBank/DDBJ databases">
        <authorList>
            <person name="Peeters C."/>
        </authorList>
    </citation>
    <scope>NUCLEOTIDE SEQUENCE [LARGE SCALE GENOMIC DNA]</scope>
    <source>
        <strain evidence="7 8">LMG 30175</strain>
    </source>
</reference>
<keyword evidence="5" id="KW-0862">Zinc</keyword>
<evidence type="ECO:0000256" key="4">
    <source>
        <dbReference type="ARBA" id="ARBA00022801"/>
    </source>
</evidence>
<dbReference type="OrthoDB" id="5443440at2"/>
<dbReference type="Proteomes" id="UP000414233">
    <property type="component" value="Unassembled WGS sequence"/>
</dbReference>
<accession>A0A5E4U736</accession>
<dbReference type="InterPro" id="IPR051013">
    <property type="entry name" value="MBL_superfamily_lactonases"/>
</dbReference>
<evidence type="ECO:0000256" key="3">
    <source>
        <dbReference type="ARBA" id="ARBA00022723"/>
    </source>
</evidence>
<dbReference type="EMBL" id="CABPRZ010000006">
    <property type="protein sequence ID" value="VVD95413.1"/>
    <property type="molecule type" value="Genomic_DNA"/>
</dbReference>
<dbReference type="AlphaFoldDB" id="A0A5E4U736"/>
<keyword evidence="8" id="KW-1185">Reference proteome</keyword>
<dbReference type="PANTHER" id="PTHR42978">
    <property type="entry name" value="QUORUM-QUENCHING LACTONASE YTNP-RELATED-RELATED"/>
    <property type="match status" value="1"/>
</dbReference>
<dbReference type="PANTHER" id="PTHR42978:SF7">
    <property type="entry name" value="METALLO-HYDROLASE RV2300C-RELATED"/>
    <property type="match status" value="1"/>
</dbReference>
<comment type="similarity">
    <text evidence="2">Belongs to the metallo-beta-lactamase superfamily.</text>
</comment>
<evidence type="ECO:0000256" key="2">
    <source>
        <dbReference type="ARBA" id="ARBA00007749"/>
    </source>
</evidence>
<name>A0A5E4U736_9BURK</name>
<evidence type="ECO:0000313" key="7">
    <source>
        <dbReference type="EMBL" id="VVD95413.1"/>
    </source>
</evidence>
<evidence type="ECO:0000256" key="1">
    <source>
        <dbReference type="ARBA" id="ARBA00001947"/>
    </source>
</evidence>
<dbReference type="SMART" id="SM00849">
    <property type="entry name" value="Lactamase_B"/>
    <property type="match status" value="1"/>
</dbReference>
<evidence type="ECO:0000259" key="6">
    <source>
        <dbReference type="SMART" id="SM00849"/>
    </source>
</evidence>
<dbReference type="GO" id="GO:0016787">
    <property type="term" value="F:hydrolase activity"/>
    <property type="evidence" value="ECO:0007669"/>
    <property type="project" value="UniProtKB-KW"/>
</dbReference>
<proteinExistence type="inferred from homology"/>
<gene>
    <name evidence="7" type="ORF">PTE30175_01776</name>
</gene>
<evidence type="ECO:0000313" key="8">
    <source>
        <dbReference type="Proteomes" id="UP000414233"/>
    </source>
</evidence>